<proteinExistence type="predicted"/>
<gene>
    <name evidence="2" type="ordered locus">Rmet_4936</name>
</gene>
<evidence type="ECO:0000313" key="2">
    <source>
        <dbReference type="EMBL" id="ABF11798.1"/>
    </source>
</evidence>
<evidence type="ECO:0000256" key="1">
    <source>
        <dbReference type="SAM" id="MobiDB-lite"/>
    </source>
</evidence>
<reference evidence="3" key="1">
    <citation type="journal article" date="2010" name="PLoS ONE">
        <title>The complete genome sequence of Cupriavidus metallidurans strain CH34, a master survivalist in harsh and anthropogenic environments.</title>
        <authorList>
            <person name="Janssen P.J."/>
            <person name="Van Houdt R."/>
            <person name="Moors H."/>
            <person name="Monsieurs P."/>
            <person name="Morin N."/>
            <person name="Michaux A."/>
            <person name="Benotmane M.A."/>
            <person name="Leys N."/>
            <person name="Vallaeys T."/>
            <person name="Lapidus A."/>
            <person name="Monchy S."/>
            <person name="Medigue C."/>
            <person name="Taghavi S."/>
            <person name="McCorkle S."/>
            <person name="Dunn J."/>
            <person name="van der Lelie D."/>
            <person name="Mergeay M."/>
        </authorList>
    </citation>
    <scope>NUCLEOTIDE SEQUENCE [LARGE SCALE GENOMIC DNA]</scope>
    <source>
        <strain evidence="3">ATCC 43123 / DSM 2839 / NBRC 102507 / CH34</strain>
    </source>
</reference>
<dbReference type="Proteomes" id="UP000002429">
    <property type="component" value="Plasmid megaplasmid"/>
</dbReference>
<geneLocation type="plasmid" evidence="2 3">
    <name>megaplasmid</name>
</geneLocation>
<organism evidence="2 3">
    <name type="scientific">Cupriavidus metallidurans (strain ATCC 43123 / DSM 2839 / NBRC 102507 / CH34)</name>
    <name type="common">Ralstonia metallidurans</name>
    <dbReference type="NCBI Taxonomy" id="266264"/>
    <lineage>
        <taxon>Bacteria</taxon>
        <taxon>Pseudomonadati</taxon>
        <taxon>Pseudomonadota</taxon>
        <taxon>Betaproteobacteria</taxon>
        <taxon>Burkholderiales</taxon>
        <taxon>Burkholderiaceae</taxon>
        <taxon>Cupriavidus</taxon>
    </lineage>
</organism>
<evidence type="ECO:0000313" key="3">
    <source>
        <dbReference type="Proteomes" id="UP000002429"/>
    </source>
</evidence>
<dbReference type="EMBL" id="CP000353">
    <property type="protein sequence ID" value="ABF11798.1"/>
    <property type="molecule type" value="Genomic_DNA"/>
</dbReference>
<sequence length="252" mass="27110">MLSAGLPKSCAVQCGAVHKGLARTARAGYPQNLWISSPPTGSYPGRDGASRLSLHRRSTVIFVRSMRLNRSAAVLCIPCALVLGGCVSHYRVPSDAPYAMVRVTTSTDDRTTFSVLDPASCPKAPWPLVLAGTGKQLAAMGRDREPDMVGSSPEPPSRTRERKVAVDKRIYVAVTSTAAPPAEEVRCAAGVSFIPRTGAQYEIRYTRDETAQHCSARVLRLEPRGDGGANVAPEPTQLGFRALRSEYLCEAR</sequence>
<feature type="region of interest" description="Disordered" evidence="1">
    <location>
        <begin position="142"/>
        <end position="162"/>
    </location>
</feature>
<accession>Q1LDH8</accession>
<dbReference type="KEGG" id="rme:Rmet_4936"/>
<dbReference type="HOGENOM" id="CLU_076043_0_0_4"/>
<protein>
    <submittedName>
        <fullName evidence="2">Uncharacterized protein</fullName>
    </submittedName>
</protein>
<keyword evidence="2" id="KW-0614">Plasmid</keyword>
<dbReference type="AlphaFoldDB" id="Q1LDH8"/>
<name>Q1LDH8_CUPMC</name>
<keyword evidence="3" id="KW-1185">Reference proteome</keyword>